<name>A0A545AKE0_9ACTN</name>
<evidence type="ECO:0000259" key="2">
    <source>
        <dbReference type="SMART" id="SM01204"/>
    </source>
</evidence>
<keyword evidence="4" id="KW-1185">Reference proteome</keyword>
<dbReference type="InterPro" id="IPR013702">
    <property type="entry name" value="FIST_domain_N"/>
</dbReference>
<feature type="domain" description="FIST C-domain" evidence="2">
    <location>
        <begin position="227"/>
        <end position="369"/>
    </location>
</feature>
<dbReference type="Pfam" id="PF08495">
    <property type="entry name" value="FIST"/>
    <property type="match status" value="1"/>
</dbReference>
<dbReference type="InterPro" id="IPR019494">
    <property type="entry name" value="FIST_C"/>
</dbReference>
<dbReference type="RefSeq" id="WP_142707751.1">
    <property type="nucleotide sequence ID" value="NZ_VIRS01000022.1"/>
</dbReference>
<dbReference type="Pfam" id="PF10442">
    <property type="entry name" value="FIST_C"/>
    <property type="match status" value="1"/>
</dbReference>
<dbReference type="PANTHER" id="PTHR40252">
    <property type="entry name" value="BLR0328 PROTEIN"/>
    <property type="match status" value="1"/>
</dbReference>
<proteinExistence type="predicted"/>
<feature type="domain" description="FIST" evidence="1">
    <location>
        <begin position="31"/>
        <end position="226"/>
    </location>
</feature>
<dbReference type="AlphaFoldDB" id="A0A545AKE0"/>
<dbReference type="PANTHER" id="PTHR40252:SF2">
    <property type="entry name" value="BLR0328 PROTEIN"/>
    <property type="match status" value="1"/>
</dbReference>
<dbReference type="EMBL" id="VIRS01000022">
    <property type="protein sequence ID" value="TQS41792.1"/>
    <property type="molecule type" value="Genomic_DNA"/>
</dbReference>
<gene>
    <name evidence="3" type="ORF">FL583_27535</name>
</gene>
<dbReference type="SMART" id="SM01204">
    <property type="entry name" value="FIST_C"/>
    <property type="match status" value="1"/>
</dbReference>
<accession>A0A545AKE0</accession>
<comment type="caution">
    <text evidence="3">The sequence shown here is derived from an EMBL/GenBank/DDBJ whole genome shotgun (WGS) entry which is preliminary data.</text>
</comment>
<dbReference type="SMART" id="SM00897">
    <property type="entry name" value="FIST"/>
    <property type="match status" value="1"/>
</dbReference>
<evidence type="ECO:0000313" key="3">
    <source>
        <dbReference type="EMBL" id="TQS41792.1"/>
    </source>
</evidence>
<reference evidence="3 4" key="1">
    <citation type="submission" date="2019-07" db="EMBL/GenBank/DDBJ databases">
        <title>Cryptosporangium phraense sp. nov., isolated from plant litter.</title>
        <authorList>
            <person name="Suriyachadkun C."/>
        </authorList>
    </citation>
    <scope>NUCLEOTIDE SEQUENCE [LARGE SCALE GENOMIC DNA]</scope>
    <source>
        <strain evidence="3 4">A-T 5661</strain>
    </source>
</reference>
<dbReference type="OrthoDB" id="5151042at2"/>
<sequence length="386" mass="39678">MADTWVNVGCSADVDSRIAGTEAARVALSGDPRLVVAFFATTHDPDAVSAGIRSVSGNVPLIGCQTAGEIADGWAGDGAVVVTALGGPGLAVEVRGTEIDSASPRDVGARVVAPLASLAGGDHRFALVLTDGQAGHQQDIIRGAYGAVGAAVPLVGGCGASPTVGAFAAAPLLCNDRVLRNGVVAASVASDNPFGIGIRHGWERTGDAVEITATDKNEVLELDHRPALDTYLSLLGAPEECWTDERAFQEFSFLHPFAIRRPNGDEIRVVAYPNYGNRSFSSAADVPADSVAWLMRGDADALLTATDEAFDAAIAGLGDRSASGLLAFDCVGRRGVLAPRGLTDVTRMASRADGAPFAGFYCHGEIARTKGAAGYHNQALVVLALS</sequence>
<protein>
    <recommendedName>
        <fullName evidence="5">Histidine kinase</fullName>
    </recommendedName>
</protein>
<evidence type="ECO:0000259" key="1">
    <source>
        <dbReference type="SMART" id="SM00897"/>
    </source>
</evidence>
<evidence type="ECO:0008006" key="5">
    <source>
        <dbReference type="Google" id="ProtNLM"/>
    </source>
</evidence>
<dbReference type="Proteomes" id="UP000317982">
    <property type="component" value="Unassembled WGS sequence"/>
</dbReference>
<organism evidence="3 4">
    <name type="scientific">Cryptosporangium phraense</name>
    <dbReference type="NCBI Taxonomy" id="2593070"/>
    <lineage>
        <taxon>Bacteria</taxon>
        <taxon>Bacillati</taxon>
        <taxon>Actinomycetota</taxon>
        <taxon>Actinomycetes</taxon>
        <taxon>Cryptosporangiales</taxon>
        <taxon>Cryptosporangiaceae</taxon>
        <taxon>Cryptosporangium</taxon>
    </lineage>
</organism>
<evidence type="ECO:0000313" key="4">
    <source>
        <dbReference type="Proteomes" id="UP000317982"/>
    </source>
</evidence>
<dbReference type="InParanoid" id="A0A545AKE0"/>